<dbReference type="RefSeq" id="WP_307276239.1">
    <property type="nucleotide sequence ID" value="NZ_JAUSZT010000002.1"/>
</dbReference>
<organism evidence="7 8">
    <name type="scientific">Phyllobacterium ifriqiyense</name>
    <dbReference type="NCBI Taxonomy" id="314238"/>
    <lineage>
        <taxon>Bacteria</taxon>
        <taxon>Pseudomonadati</taxon>
        <taxon>Pseudomonadota</taxon>
        <taxon>Alphaproteobacteria</taxon>
        <taxon>Hyphomicrobiales</taxon>
        <taxon>Phyllobacteriaceae</taxon>
        <taxon>Phyllobacterium</taxon>
    </lineage>
</organism>
<keyword evidence="4 7" id="KW-0067">ATP-binding</keyword>
<dbReference type="Proteomes" id="UP001237780">
    <property type="component" value="Unassembled WGS sequence"/>
</dbReference>
<comment type="similarity">
    <text evidence="1">Belongs to the ABC transporter superfamily.</text>
</comment>
<dbReference type="CDD" id="cd03293">
    <property type="entry name" value="ABC_NrtD_SsuB_transporters"/>
    <property type="match status" value="1"/>
</dbReference>
<dbReference type="InterPro" id="IPR003439">
    <property type="entry name" value="ABC_transporter-like_ATP-bd"/>
</dbReference>
<feature type="compositionally biased region" description="Low complexity" evidence="5">
    <location>
        <begin position="260"/>
        <end position="274"/>
    </location>
</feature>
<evidence type="ECO:0000259" key="6">
    <source>
        <dbReference type="PROSITE" id="PS50893"/>
    </source>
</evidence>
<dbReference type="InterPro" id="IPR017871">
    <property type="entry name" value="ABC_transporter-like_CS"/>
</dbReference>
<proteinExistence type="inferred from homology"/>
<protein>
    <submittedName>
        <fullName evidence="7">Sulfonate transport system ATP-binding protein</fullName>
    </submittedName>
</protein>
<dbReference type="EMBL" id="JAUSZT010000002">
    <property type="protein sequence ID" value="MDQ0995252.1"/>
    <property type="molecule type" value="Genomic_DNA"/>
</dbReference>
<evidence type="ECO:0000313" key="8">
    <source>
        <dbReference type="Proteomes" id="UP001237780"/>
    </source>
</evidence>
<evidence type="ECO:0000313" key="7">
    <source>
        <dbReference type="EMBL" id="MDQ0995252.1"/>
    </source>
</evidence>
<evidence type="ECO:0000256" key="5">
    <source>
        <dbReference type="SAM" id="MobiDB-lite"/>
    </source>
</evidence>
<dbReference type="Pfam" id="PF00005">
    <property type="entry name" value="ABC_tran"/>
    <property type="match status" value="1"/>
</dbReference>
<name>A0ABU0S3B6_9HYPH</name>
<dbReference type="PANTHER" id="PTHR42788">
    <property type="entry name" value="TAURINE IMPORT ATP-BINDING PROTEIN-RELATED"/>
    <property type="match status" value="1"/>
</dbReference>
<reference evidence="7 8" key="1">
    <citation type="submission" date="2023-07" db="EMBL/GenBank/DDBJ databases">
        <title>Comparative genomics of wheat-associated soil bacteria to identify genetic determinants of phenazine resistance.</title>
        <authorList>
            <person name="Mouncey N."/>
        </authorList>
    </citation>
    <scope>NUCLEOTIDE SEQUENCE [LARGE SCALE GENOMIC DNA]</scope>
    <source>
        <strain evidence="7 8">W4I11</strain>
    </source>
</reference>
<accession>A0ABU0S3B6</accession>
<dbReference type="SMART" id="SM00382">
    <property type="entry name" value="AAA"/>
    <property type="match status" value="1"/>
</dbReference>
<evidence type="ECO:0000256" key="4">
    <source>
        <dbReference type="ARBA" id="ARBA00022840"/>
    </source>
</evidence>
<gene>
    <name evidence="7" type="ORF">QFZ34_000429</name>
</gene>
<evidence type="ECO:0000256" key="2">
    <source>
        <dbReference type="ARBA" id="ARBA00022448"/>
    </source>
</evidence>
<keyword evidence="3" id="KW-0547">Nucleotide-binding</keyword>
<keyword evidence="2" id="KW-0813">Transport</keyword>
<dbReference type="PROSITE" id="PS00211">
    <property type="entry name" value="ABC_TRANSPORTER_1"/>
    <property type="match status" value="1"/>
</dbReference>
<dbReference type="GO" id="GO:0005524">
    <property type="term" value="F:ATP binding"/>
    <property type="evidence" value="ECO:0007669"/>
    <property type="project" value="UniProtKB-KW"/>
</dbReference>
<feature type="region of interest" description="Disordered" evidence="5">
    <location>
        <begin position="251"/>
        <end position="275"/>
    </location>
</feature>
<dbReference type="SUPFAM" id="SSF52540">
    <property type="entry name" value="P-loop containing nucleoside triphosphate hydrolases"/>
    <property type="match status" value="1"/>
</dbReference>
<keyword evidence="8" id="KW-1185">Reference proteome</keyword>
<feature type="domain" description="ABC transporter" evidence="6">
    <location>
        <begin position="7"/>
        <end position="238"/>
    </location>
</feature>
<comment type="caution">
    <text evidence="7">The sequence shown here is derived from an EMBL/GenBank/DDBJ whole genome shotgun (WGS) entry which is preliminary data.</text>
</comment>
<evidence type="ECO:0000256" key="1">
    <source>
        <dbReference type="ARBA" id="ARBA00005417"/>
    </source>
</evidence>
<dbReference type="InterPro" id="IPR050166">
    <property type="entry name" value="ABC_transporter_ATP-bind"/>
</dbReference>
<sequence>MSSVARVKINNVSRRFQVNGNTITALDNVSLDIAAGEFVTIVGASGCGKSTLLRLGAGLDVQHDGTIEHDGARVIGPSLDRGIVFQEPRLFPWLTVEHNVALGLENANFSKAEKRELVAKQIALVGLTGFEKAYPHQLSGGMAQRAGIARGLVNRPDVLFLDEPFGALDAITKARLQGELQDIWAQEQITMVLVTHDVDEAVYLGDRVVIMSPSPGRIRETVTVDLPHPRERTSAQLASIRNHVLDILNSTTSDDKPKFPIKQPAAKEQPAPKANLIHAALRPKPASRPLYSSTEI</sequence>
<dbReference type="InterPro" id="IPR003593">
    <property type="entry name" value="AAA+_ATPase"/>
</dbReference>
<dbReference type="Gene3D" id="3.40.50.300">
    <property type="entry name" value="P-loop containing nucleotide triphosphate hydrolases"/>
    <property type="match status" value="1"/>
</dbReference>
<evidence type="ECO:0000256" key="3">
    <source>
        <dbReference type="ARBA" id="ARBA00022741"/>
    </source>
</evidence>
<dbReference type="PROSITE" id="PS50893">
    <property type="entry name" value="ABC_TRANSPORTER_2"/>
    <property type="match status" value="1"/>
</dbReference>
<dbReference type="PANTHER" id="PTHR42788:SF13">
    <property type="entry name" value="ALIPHATIC SULFONATES IMPORT ATP-BINDING PROTEIN SSUB"/>
    <property type="match status" value="1"/>
</dbReference>
<dbReference type="InterPro" id="IPR027417">
    <property type="entry name" value="P-loop_NTPase"/>
</dbReference>